<evidence type="ECO:0008006" key="5">
    <source>
        <dbReference type="Google" id="ProtNLM"/>
    </source>
</evidence>
<feature type="coiled-coil region" evidence="1">
    <location>
        <begin position="316"/>
        <end position="343"/>
    </location>
</feature>
<dbReference type="GeneTree" id="ENSGT00390000007109"/>
<dbReference type="GO" id="GO:0030992">
    <property type="term" value="C:intraciliary transport particle B"/>
    <property type="evidence" value="ECO:0007669"/>
    <property type="project" value="InterPro"/>
</dbReference>
<evidence type="ECO:0000256" key="2">
    <source>
        <dbReference type="SAM" id="SignalP"/>
    </source>
</evidence>
<organism evidence="3 4">
    <name type="scientific">Gadus morhua</name>
    <name type="common">Atlantic cod</name>
    <dbReference type="NCBI Taxonomy" id="8049"/>
    <lineage>
        <taxon>Eukaryota</taxon>
        <taxon>Metazoa</taxon>
        <taxon>Chordata</taxon>
        <taxon>Craniata</taxon>
        <taxon>Vertebrata</taxon>
        <taxon>Euteleostomi</taxon>
        <taxon>Actinopterygii</taxon>
        <taxon>Neopterygii</taxon>
        <taxon>Teleostei</taxon>
        <taxon>Neoteleostei</taxon>
        <taxon>Acanthomorphata</taxon>
        <taxon>Zeiogadaria</taxon>
        <taxon>Gadariae</taxon>
        <taxon>Gadiformes</taxon>
        <taxon>Gadoidei</taxon>
        <taxon>Gadidae</taxon>
        <taxon>Gadus</taxon>
    </lineage>
</organism>
<keyword evidence="4" id="KW-1185">Reference proteome</keyword>
<dbReference type="GO" id="GO:0005929">
    <property type="term" value="C:cilium"/>
    <property type="evidence" value="ECO:0007669"/>
    <property type="project" value="TreeGrafter"/>
</dbReference>
<feature type="coiled-coil region" evidence="1">
    <location>
        <begin position="109"/>
        <end position="174"/>
    </location>
</feature>
<dbReference type="PANTHER" id="PTHR31432">
    <property type="entry name" value="INTRAFLAGELLAR TRANSPORT PROTEIN 74 HOMOLOG"/>
    <property type="match status" value="1"/>
</dbReference>
<evidence type="ECO:0000313" key="3">
    <source>
        <dbReference type="Ensembl" id="ENSGMOP00000054174.1"/>
    </source>
</evidence>
<reference evidence="3" key="2">
    <citation type="submission" date="2025-08" db="UniProtKB">
        <authorList>
            <consortium name="Ensembl"/>
        </authorList>
    </citation>
    <scope>IDENTIFICATION</scope>
</reference>
<evidence type="ECO:0000313" key="4">
    <source>
        <dbReference type="Proteomes" id="UP000694546"/>
    </source>
</evidence>
<proteinExistence type="predicted"/>
<feature type="signal peptide" evidence="2">
    <location>
        <begin position="1"/>
        <end position="19"/>
    </location>
</feature>
<keyword evidence="1" id="KW-0175">Coiled coil</keyword>
<name>A0A8C5C2R8_GADMO</name>
<dbReference type="AlphaFoldDB" id="A0A8C5C2R8"/>
<keyword evidence="2" id="KW-0732">Signal</keyword>
<sequence>MYGLLFCSLVSLFFLFVLTSEQRMKVPIKELIHCLKHLAAYSIIQHNTEMVPSTASRPGTRGSRPVAIPGVLSAHIQVTERPVTQQGLSGMTTGIKGPQRQILDKSYYLGQLRSKINELTTETSKLHKEIDNFNQENSVYLSYEKRAEGLAGEIRDLQGQLADYNMLVDKLNTNTDMEEVINDHNILKVRNDREAESMDVIFTERREREEAIGVTGEAIQKERHIANEVIKALPPAEHDKYAAMMLTNEELLQEQSVCQEELEAMLTRKVTLDAELFHSPMKQEAICIQEKLLMLEARRDSMVAENKSFDSPQEERERLFKQVKEDNQEIASMDRQLGEMSERGEQITEEISQLEHHTDEAQVECGQKYKELKKREEEIDRFLELFEETRIQETSKSTQQQSNIVILLEHSSKNLSSLHQIARVTVGQLKSMHEVLSHKEKEVVQSQTTARGLTTESHRLQQDLEKVQQLEGKITGELGTLKEKIVSMKAELVTFGDLDTLKNTAESRKKTLQDDSISMTQQRDYLRQLLQLNKNYEVLKMKLKENETNAQLANMERKLQHLEQNNFVMKDFIASKAQESNYGLVTKTVIGQLNEYNRGLTDVQQNNRS</sequence>
<dbReference type="OMA" id="RYWEELM"/>
<dbReference type="PANTHER" id="PTHR31432:SF0">
    <property type="entry name" value="INTRAFLAGELLAR TRANSPORT PROTEIN 74 HOMOLOG"/>
    <property type="match status" value="1"/>
</dbReference>
<dbReference type="Proteomes" id="UP000694546">
    <property type="component" value="Chromosome 1"/>
</dbReference>
<feature type="coiled-coil region" evidence="1">
    <location>
        <begin position="526"/>
        <end position="565"/>
    </location>
</feature>
<reference evidence="3" key="3">
    <citation type="submission" date="2025-09" db="UniProtKB">
        <authorList>
            <consortium name="Ensembl"/>
        </authorList>
    </citation>
    <scope>IDENTIFICATION</scope>
</reference>
<dbReference type="GO" id="GO:0048487">
    <property type="term" value="F:beta-tubulin binding"/>
    <property type="evidence" value="ECO:0007669"/>
    <property type="project" value="InterPro"/>
</dbReference>
<evidence type="ECO:0000256" key="1">
    <source>
        <dbReference type="SAM" id="Coils"/>
    </source>
</evidence>
<feature type="chain" id="PRO_5045861247" description="Intraflagellar transport protein 74 homolog" evidence="2">
    <location>
        <begin position="20"/>
        <end position="609"/>
    </location>
</feature>
<dbReference type="InterPro" id="IPR029602">
    <property type="entry name" value="IFT74"/>
</dbReference>
<protein>
    <recommendedName>
        <fullName evidence="5">Intraflagellar transport protein 74 homolog</fullName>
    </recommendedName>
</protein>
<accession>A0A8C5C2R8</accession>
<gene>
    <name evidence="3" type="primary">ift74</name>
</gene>
<dbReference type="GO" id="GO:0035735">
    <property type="term" value="P:intraciliary transport involved in cilium assembly"/>
    <property type="evidence" value="ECO:0007669"/>
    <property type="project" value="TreeGrafter"/>
</dbReference>
<reference evidence="3" key="1">
    <citation type="submission" date="2019-07" db="EMBL/GenBank/DDBJ databases">
        <authorList>
            <consortium name="Wellcome Sanger Institute Data Sharing"/>
        </authorList>
    </citation>
    <scope>NUCLEOTIDE SEQUENCE [LARGE SCALE GENOMIC DNA]</scope>
</reference>
<dbReference type="Ensembl" id="ENSGMOT00000039778.1">
    <property type="protein sequence ID" value="ENSGMOP00000054174.1"/>
    <property type="gene ID" value="ENSGMOG00000005106.2"/>
</dbReference>